<keyword evidence="2" id="KW-1185">Reference proteome</keyword>
<proteinExistence type="predicted"/>
<dbReference type="AlphaFoldDB" id="K3WUH6"/>
<evidence type="ECO:0000313" key="2">
    <source>
        <dbReference type="Proteomes" id="UP000019132"/>
    </source>
</evidence>
<dbReference type="Proteomes" id="UP000019132">
    <property type="component" value="Unassembled WGS sequence"/>
</dbReference>
<protein>
    <submittedName>
        <fullName evidence="1">Uncharacterized protein</fullName>
    </submittedName>
</protein>
<dbReference type="VEuPathDB" id="FungiDB:PYU1_G008606"/>
<sequence>MEIRDAAMDVEMTDVEPQHAGEVAGSEHAHPHAAASSFLSASEERQFAIWRSRIHREFEKCHHVEALPPGVALKNLRIEETSGTCVGEFHCFVPFQDGSDALALIPLTALVISMPYDHAQQAQGGDAQYPFLAPDVIIPIGSEYLPSEMVAYRQRQDGTRECALVLPTLTHWSPSNTLVMILHEFIATVQKHDPPVVSRKPTDAAKAPNLMRMRKRDIHSTIYACQEVDTITSTLRHTPMLLQNGNIVLLVPKNSDVGKDDDPFVYVGGLIPLKEIARITPQRGKSITLFFRDRKLSCRTFLMRDTDAIVATIKQMIAATGVKRGRDGGSRDDPGNPLSQLLSFLSPEHSDKAKEMSSKFMGKLGKVASSMTRLFRGDESEDDARQRDHDMLASALNETNALKEAFYRTPSKDRMTEITRRYQSIAEEFALRNNSEGYVERAIEELQHFIEHPTSRRILSEASACEQFNRGIRVGPA</sequence>
<dbReference type="HOGENOM" id="CLU_573069_0_0_1"/>
<reference evidence="2" key="1">
    <citation type="journal article" date="2010" name="Genome Biol.">
        <title>Genome sequence of the necrotrophic plant pathogen Pythium ultimum reveals original pathogenicity mechanisms and effector repertoire.</title>
        <authorList>
            <person name="Levesque C.A."/>
            <person name="Brouwer H."/>
            <person name="Cano L."/>
            <person name="Hamilton J.P."/>
            <person name="Holt C."/>
            <person name="Huitema E."/>
            <person name="Raffaele S."/>
            <person name="Robideau G.P."/>
            <person name="Thines M."/>
            <person name="Win J."/>
            <person name="Zerillo M.M."/>
            <person name="Beakes G.W."/>
            <person name="Boore J.L."/>
            <person name="Busam D."/>
            <person name="Dumas B."/>
            <person name="Ferriera S."/>
            <person name="Fuerstenberg S.I."/>
            <person name="Gachon C.M."/>
            <person name="Gaulin E."/>
            <person name="Govers F."/>
            <person name="Grenville-Briggs L."/>
            <person name="Horner N."/>
            <person name="Hostetler J."/>
            <person name="Jiang R.H."/>
            <person name="Johnson J."/>
            <person name="Krajaejun T."/>
            <person name="Lin H."/>
            <person name="Meijer H.J."/>
            <person name="Moore B."/>
            <person name="Morris P."/>
            <person name="Phuntmart V."/>
            <person name="Puiu D."/>
            <person name="Shetty J."/>
            <person name="Stajich J.E."/>
            <person name="Tripathy S."/>
            <person name="Wawra S."/>
            <person name="van West P."/>
            <person name="Whitty B.R."/>
            <person name="Coutinho P.M."/>
            <person name="Henrissat B."/>
            <person name="Martin F."/>
            <person name="Thomas P.D."/>
            <person name="Tyler B.M."/>
            <person name="De Vries R.P."/>
            <person name="Kamoun S."/>
            <person name="Yandell M."/>
            <person name="Tisserat N."/>
            <person name="Buell C.R."/>
        </authorList>
    </citation>
    <scope>NUCLEOTIDE SEQUENCE</scope>
    <source>
        <strain evidence="2">DAOM:BR144</strain>
    </source>
</reference>
<dbReference type="EnsemblProtists" id="PYU1_T008623">
    <property type="protein sequence ID" value="PYU1_T008623"/>
    <property type="gene ID" value="PYU1_G008606"/>
</dbReference>
<reference evidence="2" key="2">
    <citation type="submission" date="2010-04" db="EMBL/GenBank/DDBJ databases">
        <authorList>
            <person name="Buell R."/>
            <person name="Hamilton J."/>
            <person name="Hostetler J."/>
        </authorList>
    </citation>
    <scope>NUCLEOTIDE SEQUENCE [LARGE SCALE GENOMIC DNA]</scope>
    <source>
        <strain evidence="2">DAOM:BR144</strain>
    </source>
</reference>
<dbReference type="eggNOG" id="ENOG502RXEI">
    <property type="taxonomic scope" value="Eukaryota"/>
</dbReference>
<dbReference type="OMA" id="SKKPMKM"/>
<reference evidence="1" key="3">
    <citation type="submission" date="2015-02" db="UniProtKB">
        <authorList>
            <consortium name="EnsemblProtists"/>
        </authorList>
    </citation>
    <scope>IDENTIFICATION</scope>
    <source>
        <strain evidence="1">DAOM BR144</strain>
    </source>
</reference>
<organism evidence="1 2">
    <name type="scientific">Globisporangium ultimum (strain ATCC 200006 / CBS 805.95 / DAOM BR144)</name>
    <name type="common">Pythium ultimum</name>
    <dbReference type="NCBI Taxonomy" id="431595"/>
    <lineage>
        <taxon>Eukaryota</taxon>
        <taxon>Sar</taxon>
        <taxon>Stramenopiles</taxon>
        <taxon>Oomycota</taxon>
        <taxon>Peronosporomycetes</taxon>
        <taxon>Pythiales</taxon>
        <taxon>Pythiaceae</taxon>
        <taxon>Globisporangium</taxon>
    </lineage>
</organism>
<evidence type="ECO:0000313" key="1">
    <source>
        <dbReference type="EnsemblProtists" id="PYU1_T008623"/>
    </source>
</evidence>
<name>K3WUH6_GLOUD</name>
<dbReference type="EMBL" id="GL376558">
    <property type="status" value="NOT_ANNOTATED_CDS"/>
    <property type="molecule type" value="Genomic_DNA"/>
</dbReference>
<dbReference type="InParanoid" id="K3WUH6"/>
<accession>K3WUH6</accession>